<dbReference type="AlphaFoldDB" id="A0A7W3MYH3"/>
<dbReference type="Pfam" id="PF14085">
    <property type="entry name" value="DUF4265"/>
    <property type="match status" value="1"/>
</dbReference>
<keyword evidence="2" id="KW-1185">Reference proteome</keyword>
<gene>
    <name evidence="1" type="ORF">HNR21_003103</name>
</gene>
<dbReference type="EMBL" id="JACJII010000001">
    <property type="protein sequence ID" value="MBA9004221.1"/>
    <property type="molecule type" value="Genomic_DNA"/>
</dbReference>
<protein>
    <submittedName>
        <fullName evidence="1">Uncharacterized protein</fullName>
    </submittedName>
</protein>
<name>A0A7W3MYH3_9ACTN</name>
<dbReference type="InterPro" id="IPR025361">
    <property type="entry name" value="DUF4265"/>
</dbReference>
<evidence type="ECO:0000313" key="1">
    <source>
        <dbReference type="EMBL" id="MBA9004221.1"/>
    </source>
</evidence>
<sequence length="133" mass="14281">MASDGHLVFVTPEDPAGRAEQNWIAHADLASHGLAGQAEQLWLCAHGDGTYALACIPFCVYGLALHDRVHLSEDGGAQNSGAEHVVPGVPAGRERLTHLRELCGVERGGGSRRERGVVGQREAVRLKRYLDHA</sequence>
<dbReference type="Proteomes" id="UP000539313">
    <property type="component" value="Unassembled WGS sequence"/>
</dbReference>
<comment type="caution">
    <text evidence="1">The sequence shown here is derived from an EMBL/GenBank/DDBJ whole genome shotgun (WGS) entry which is preliminary data.</text>
</comment>
<accession>A0A7W3MYH3</accession>
<proteinExistence type="predicted"/>
<organism evidence="1 2">
    <name type="scientific">Thermomonospora cellulosilytica</name>
    <dbReference type="NCBI Taxonomy" id="1411118"/>
    <lineage>
        <taxon>Bacteria</taxon>
        <taxon>Bacillati</taxon>
        <taxon>Actinomycetota</taxon>
        <taxon>Actinomycetes</taxon>
        <taxon>Streptosporangiales</taxon>
        <taxon>Thermomonosporaceae</taxon>
        <taxon>Thermomonospora</taxon>
    </lineage>
</organism>
<reference evidence="1 2" key="1">
    <citation type="submission" date="2020-08" db="EMBL/GenBank/DDBJ databases">
        <title>Sequencing the genomes of 1000 actinobacteria strains.</title>
        <authorList>
            <person name="Klenk H.-P."/>
        </authorList>
    </citation>
    <scope>NUCLEOTIDE SEQUENCE [LARGE SCALE GENOMIC DNA]</scope>
    <source>
        <strain evidence="1 2">DSM 45823</strain>
    </source>
</reference>
<evidence type="ECO:0000313" key="2">
    <source>
        <dbReference type="Proteomes" id="UP000539313"/>
    </source>
</evidence>